<dbReference type="HAMAP" id="MF_00772">
    <property type="entry name" value="OGT"/>
    <property type="match status" value="1"/>
</dbReference>
<comment type="catalytic activity">
    <reaction evidence="1 8">
        <text>a 4-O-methyl-thymidine in DNA + L-cysteinyl-[protein] = a thymidine in DNA + S-methyl-L-cysteinyl-[protein]</text>
        <dbReference type="Rhea" id="RHEA:53428"/>
        <dbReference type="Rhea" id="RHEA-COMP:10131"/>
        <dbReference type="Rhea" id="RHEA-COMP:10132"/>
        <dbReference type="Rhea" id="RHEA-COMP:13555"/>
        <dbReference type="Rhea" id="RHEA-COMP:13556"/>
        <dbReference type="ChEBI" id="CHEBI:29950"/>
        <dbReference type="ChEBI" id="CHEBI:82612"/>
        <dbReference type="ChEBI" id="CHEBI:137386"/>
        <dbReference type="ChEBI" id="CHEBI:137387"/>
        <dbReference type="EC" id="2.1.1.63"/>
    </reaction>
</comment>
<dbReference type="CDD" id="cd06445">
    <property type="entry name" value="ATase"/>
    <property type="match status" value="1"/>
</dbReference>
<comment type="miscellaneous">
    <text evidence="8">This enzyme catalyzes only one turnover and therefore is not strictly catalytic. According to one definition, an enzyme is a biocatalyst that acts repeatedly and over many reaction cycles.</text>
</comment>
<keyword evidence="3 8" id="KW-0489">Methyltransferase</keyword>
<dbReference type="PANTHER" id="PTHR10815">
    <property type="entry name" value="METHYLATED-DNA--PROTEIN-CYSTEINE METHYLTRANSFERASE"/>
    <property type="match status" value="1"/>
</dbReference>
<evidence type="ECO:0000256" key="7">
    <source>
        <dbReference type="ARBA" id="ARBA00049348"/>
    </source>
</evidence>
<feature type="active site" description="Nucleophile; methyl group acceptor" evidence="8">
    <location>
        <position position="122"/>
    </location>
</feature>
<sequence>MSAQYQYLHSPIGLVEIAATHSGLCSIKFVETQRFDTQPTRLLDKAVTQLDEYFQGKRRQFELPLAAPGTEFQQQVWRALQTVDFGQTASYAQIARRIGNPAAVRAVGAANGKNPISILVPCHRIIGSNGTLTGYAGGIERKAWLLQHEQAQFSLGDW</sequence>
<gene>
    <name evidence="11" type="ORF">GCM10009092_43740</name>
</gene>
<dbReference type="EMBL" id="BAAAEI010000031">
    <property type="protein sequence ID" value="GAA0374761.1"/>
    <property type="molecule type" value="Genomic_DNA"/>
</dbReference>
<comment type="caution">
    <text evidence="11">The sequence shown here is derived from an EMBL/GenBank/DDBJ whole genome shotgun (WGS) entry which is preliminary data.</text>
</comment>
<dbReference type="RefSeq" id="WP_343847502.1">
    <property type="nucleotide sequence ID" value="NZ_BAAAEI010000031.1"/>
</dbReference>
<feature type="domain" description="Methylated-DNA-[protein]-cysteine S-methyltransferase DNA binding" evidence="9">
    <location>
        <begin position="71"/>
        <end position="150"/>
    </location>
</feature>
<accession>A0ABN0XWR1</accession>
<name>A0ABN0XWR1_9ALTE</name>
<dbReference type="SUPFAM" id="SSF46767">
    <property type="entry name" value="Methylated DNA-protein cysteine methyltransferase, C-terminal domain"/>
    <property type="match status" value="1"/>
</dbReference>
<dbReference type="NCBIfam" id="TIGR00589">
    <property type="entry name" value="ogt"/>
    <property type="match status" value="1"/>
</dbReference>
<keyword evidence="12" id="KW-1185">Reference proteome</keyword>
<dbReference type="InterPro" id="IPR008332">
    <property type="entry name" value="MethylG_MeTrfase_N"/>
</dbReference>
<dbReference type="InterPro" id="IPR023546">
    <property type="entry name" value="MGMT"/>
</dbReference>
<dbReference type="InterPro" id="IPR014048">
    <property type="entry name" value="MethylDNA_cys_MeTrfase_DNA-bd"/>
</dbReference>
<dbReference type="InterPro" id="IPR036388">
    <property type="entry name" value="WH-like_DNA-bd_sf"/>
</dbReference>
<dbReference type="InterPro" id="IPR001497">
    <property type="entry name" value="MethylDNA_cys_MeTrfase_AS"/>
</dbReference>
<dbReference type="InterPro" id="IPR036631">
    <property type="entry name" value="MGMT_N_sf"/>
</dbReference>
<evidence type="ECO:0000256" key="1">
    <source>
        <dbReference type="ARBA" id="ARBA00001286"/>
    </source>
</evidence>
<evidence type="ECO:0000259" key="10">
    <source>
        <dbReference type="Pfam" id="PF02870"/>
    </source>
</evidence>
<feature type="domain" description="Methylguanine DNA methyltransferase ribonuclease-like" evidence="10">
    <location>
        <begin position="5"/>
        <end position="66"/>
    </location>
</feature>
<evidence type="ECO:0000313" key="12">
    <source>
        <dbReference type="Proteomes" id="UP001501757"/>
    </source>
</evidence>
<dbReference type="EC" id="2.1.1.63" evidence="8"/>
<keyword evidence="5 8" id="KW-0227">DNA damage</keyword>
<keyword evidence="6 8" id="KW-0234">DNA repair</keyword>
<dbReference type="Gene3D" id="1.10.10.10">
    <property type="entry name" value="Winged helix-like DNA-binding domain superfamily/Winged helix DNA-binding domain"/>
    <property type="match status" value="1"/>
</dbReference>
<comment type="function">
    <text evidence="8">Involved in the cellular defense against the biological effects of O6-methylguanine (O6-MeG) and O4-methylthymine (O4-MeT) in DNA. Repairs the methylated nucleobase in DNA by stoichiometrically transferring the methyl group to a cysteine residue in the enzyme. This is a suicide reaction: the enzyme is irreversibly inactivated.</text>
</comment>
<dbReference type="Pfam" id="PF01035">
    <property type="entry name" value="DNA_binding_1"/>
    <property type="match status" value="1"/>
</dbReference>
<dbReference type="SUPFAM" id="SSF53155">
    <property type="entry name" value="Methylated DNA-protein cysteine methyltransferase domain"/>
    <property type="match status" value="1"/>
</dbReference>
<dbReference type="PROSITE" id="PS00374">
    <property type="entry name" value="MGMT"/>
    <property type="match status" value="1"/>
</dbReference>
<dbReference type="InterPro" id="IPR036217">
    <property type="entry name" value="MethylDNA_cys_MeTrfase_DNAb"/>
</dbReference>
<protein>
    <recommendedName>
        <fullName evidence="8">Methylated-DNA--protein-cysteine methyltransferase</fullName>
        <ecNumber evidence="8">2.1.1.63</ecNumber>
    </recommendedName>
    <alternativeName>
        <fullName evidence="8">6-O-methylguanine-DNA methyltransferase</fullName>
        <shortName evidence="8">MGMT</shortName>
    </alternativeName>
    <alternativeName>
        <fullName evidence="8">O-6-methylguanine-DNA-alkyltransferase</fullName>
    </alternativeName>
</protein>
<dbReference type="PANTHER" id="PTHR10815:SF5">
    <property type="entry name" value="METHYLATED-DNA--PROTEIN-CYSTEINE METHYLTRANSFERASE"/>
    <property type="match status" value="1"/>
</dbReference>
<dbReference type="Gene3D" id="3.30.160.70">
    <property type="entry name" value="Methylated DNA-protein cysteine methyltransferase domain"/>
    <property type="match status" value="1"/>
</dbReference>
<keyword evidence="4 8" id="KW-0808">Transferase</keyword>
<comment type="similarity">
    <text evidence="8">Belongs to the MGMT family.</text>
</comment>
<comment type="subcellular location">
    <subcellularLocation>
        <location evidence="8">Cytoplasm</location>
    </subcellularLocation>
</comment>
<evidence type="ECO:0000256" key="4">
    <source>
        <dbReference type="ARBA" id="ARBA00022679"/>
    </source>
</evidence>
<evidence type="ECO:0000259" key="9">
    <source>
        <dbReference type="Pfam" id="PF01035"/>
    </source>
</evidence>
<evidence type="ECO:0000313" key="11">
    <source>
        <dbReference type="EMBL" id="GAA0374761.1"/>
    </source>
</evidence>
<organism evidence="11 12">
    <name type="scientific">Bowmanella denitrificans</name>
    <dbReference type="NCBI Taxonomy" id="366582"/>
    <lineage>
        <taxon>Bacteria</taxon>
        <taxon>Pseudomonadati</taxon>
        <taxon>Pseudomonadota</taxon>
        <taxon>Gammaproteobacteria</taxon>
        <taxon>Alteromonadales</taxon>
        <taxon>Alteromonadaceae</taxon>
        <taxon>Bowmanella</taxon>
    </lineage>
</organism>
<proteinExistence type="inferred from homology"/>
<evidence type="ECO:0000256" key="6">
    <source>
        <dbReference type="ARBA" id="ARBA00023204"/>
    </source>
</evidence>
<evidence type="ECO:0000256" key="3">
    <source>
        <dbReference type="ARBA" id="ARBA00022603"/>
    </source>
</evidence>
<dbReference type="Pfam" id="PF02870">
    <property type="entry name" value="Methyltransf_1N"/>
    <property type="match status" value="1"/>
</dbReference>
<evidence type="ECO:0000256" key="2">
    <source>
        <dbReference type="ARBA" id="ARBA00022490"/>
    </source>
</evidence>
<evidence type="ECO:0000256" key="5">
    <source>
        <dbReference type="ARBA" id="ARBA00022763"/>
    </source>
</evidence>
<dbReference type="Proteomes" id="UP001501757">
    <property type="component" value="Unassembled WGS sequence"/>
</dbReference>
<comment type="catalytic activity">
    <reaction evidence="7 8">
        <text>a 6-O-methyl-2'-deoxyguanosine in DNA + L-cysteinyl-[protein] = S-methyl-L-cysteinyl-[protein] + a 2'-deoxyguanosine in DNA</text>
        <dbReference type="Rhea" id="RHEA:24000"/>
        <dbReference type="Rhea" id="RHEA-COMP:10131"/>
        <dbReference type="Rhea" id="RHEA-COMP:10132"/>
        <dbReference type="Rhea" id="RHEA-COMP:11367"/>
        <dbReference type="Rhea" id="RHEA-COMP:11368"/>
        <dbReference type="ChEBI" id="CHEBI:29950"/>
        <dbReference type="ChEBI" id="CHEBI:82612"/>
        <dbReference type="ChEBI" id="CHEBI:85445"/>
        <dbReference type="ChEBI" id="CHEBI:85448"/>
        <dbReference type="EC" id="2.1.1.63"/>
    </reaction>
</comment>
<keyword evidence="2 8" id="KW-0963">Cytoplasm</keyword>
<reference evidence="11 12" key="1">
    <citation type="journal article" date="2019" name="Int. J. Syst. Evol. Microbiol.">
        <title>The Global Catalogue of Microorganisms (GCM) 10K type strain sequencing project: providing services to taxonomists for standard genome sequencing and annotation.</title>
        <authorList>
            <consortium name="The Broad Institute Genomics Platform"/>
            <consortium name="The Broad Institute Genome Sequencing Center for Infectious Disease"/>
            <person name="Wu L."/>
            <person name="Ma J."/>
        </authorList>
    </citation>
    <scope>NUCLEOTIDE SEQUENCE [LARGE SCALE GENOMIC DNA]</scope>
    <source>
        <strain evidence="11 12">JCM 13378</strain>
    </source>
</reference>
<evidence type="ECO:0000256" key="8">
    <source>
        <dbReference type="HAMAP-Rule" id="MF_00772"/>
    </source>
</evidence>